<dbReference type="PANTHER" id="PTHR34387:SF1">
    <property type="entry name" value="PERIPLASMIC IMMUNOGENIC PROTEIN"/>
    <property type="match status" value="1"/>
</dbReference>
<feature type="chain" id="PRO_5032967481" evidence="1">
    <location>
        <begin position="25"/>
        <end position="241"/>
    </location>
</feature>
<comment type="caution">
    <text evidence="2">The sequence shown here is derived from an EMBL/GenBank/DDBJ whole genome shotgun (WGS) entry which is preliminary data.</text>
</comment>
<dbReference type="Gene3D" id="3.30.110.170">
    <property type="entry name" value="Protein of unknown function (DUF541), domain 1"/>
    <property type="match status" value="1"/>
</dbReference>
<organism evidence="2 3">
    <name type="scientific">Qipengyuania pelagi</name>
    <dbReference type="NCBI Taxonomy" id="994320"/>
    <lineage>
        <taxon>Bacteria</taxon>
        <taxon>Pseudomonadati</taxon>
        <taxon>Pseudomonadota</taxon>
        <taxon>Alphaproteobacteria</taxon>
        <taxon>Sphingomonadales</taxon>
        <taxon>Erythrobacteraceae</taxon>
        <taxon>Qipengyuania</taxon>
    </lineage>
</organism>
<dbReference type="Gene3D" id="3.30.70.2970">
    <property type="entry name" value="Protein of unknown function (DUF541), domain 2"/>
    <property type="match status" value="1"/>
</dbReference>
<name>A0A844Y9P3_9SPHN</name>
<accession>A0A844Y9P3</accession>
<sequence length="241" mass="25851">MQRFALSLAAAALTPALIAVPANAAEVSIAANGPVVELQVSQQVLGDPDKATISAGVTTRAQTAVAAMQQNAVEMDRVLKRMDSLGIPEDRVQTAGITLNPQYNHRQNLPPEFIGYEATNRVTVDLRNLDRIGPVLDALVAAGANNLSGPNWEIVNDEPQKAQARKAAFAKAQAQAEEYARMAGYSGVRLLAVEEQMGFQQPMYDRAPQAIVVTGSRISTPTRPGQVGTQVTMTVKYELTR</sequence>
<dbReference type="Pfam" id="PF04402">
    <property type="entry name" value="SIMPL"/>
    <property type="match status" value="1"/>
</dbReference>
<dbReference type="InterPro" id="IPR052022">
    <property type="entry name" value="26kDa_periplasmic_antigen"/>
</dbReference>
<reference evidence="2 3" key="1">
    <citation type="submission" date="2019-12" db="EMBL/GenBank/DDBJ databases">
        <title>Genomic-based taxomic classification of the family Erythrobacteraceae.</title>
        <authorList>
            <person name="Xu L."/>
        </authorList>
    </citation>
    <scope>NUCLEOTIDE SEQUENCE [LARGE SCALE GENOMIC DNA]</scope>
    <source>
        <strain evidence="2 3">JCM 17468</strain>
    </source>
</reference>
<proteinExistence type="predicted"/>
<evidence type="ECO:0000256" key="1">
    <source>
        <dbReference type="SAM" id="SignalP"/>
    </source>
</evidence>
<dbReference type="RefSeq" id="WP_160660549.1">
    <property type="nucleotide sequence ID" value="NZ_BAABDV010000001.1"/>
</dbReference>
<dbReference type="AlphaFoldDB" id="A0A844Y9P3"/>
<dbReference type="OrthoDB" id="9813144at2"/>
<keyword evidence="1" id="KW-0732">Signal</keyword>
<dbReference type="EMBL" id="WTYD01000001">
    <property type="protein sequence ID" value="MXO53728.1"/>
    <property type="molecule type" value="Genomic_DNA"/>
</dbReference>
<dbReference type="Proteomes" id="UP000430272">
    <property type="component" value="Unassembled WGS sequence"/>
</dbReference>
<dbReference type="InterPro" id="IPR007497">
    <property type="entry name" value="SIMPL/DUF541"/>
</dbReference>
<dbReference type="GO" id="GO:0006974">
    <property type="term" value="P:DNA damage response"/>
    <property type="evidence" value="ECO:0007669"/>
    <property type="project" value="TreeGrafter"/>
</dbReference>
<evidence type="ECO:0000313" key="3">
    <source>
        <dbReference type="Proteomes" id="UP000430272"/>
    </source>
</evidence>
<keyword evidence="3" id="KW-1185">Reference proteome</keyword>
<gene>
    <name evidence="2" type="ORF">GRI47_06870</name>
</gene>
<evidence type="ECO:0000313" key="2">
    <source>
        <dbReference type="EMBL" id="MXO53728.1"/>
    </source>
</evidence>
<feature type="signal peptide" evidence="1">
    <location>
        <begin position="1"/>
        <end position="24"/>
    </location>
</feature>
<dbReference type="PANTHER" id="PTHR34387">
    <property type="entry name" value="SLR1258 PROTEIN"/>
    <property type="match status" value="1"/>
</dbReference>
<protein>
    <submittedName>
        <fullName evidence="2">DUF541 domain-containing protein</fullName>
    </submittedName>
</protein>